<dbReference type="AlphaFoldDB" id="A0A4Z2DZP4"/>
<name>A0A4Z2DZP4_9TELE</name>
<evidence type="ECO:0000256" key="1">
    <source>
        <dbReference type="SAM" id="MobiDB-lite"/>
    </source>
</evidence>
<dbReference type="Proteomes" id="UP000314294">
    <property type="component" value="Unassembled WGS sequence"/>
</dbReference>
<organism evidence="2 3">
    <name type="scientific">Liparis tanakae</name>
    <name type="common">Tanaka's snailfish</name>
    <dbReference type="NCBI Taxonomy" id="230148"/>
    <lineage>
        <taxon>Eukaryota</taxon>
        <taxon>Metazoa</taxon>
        <taxon>Chordata</taxon>
        <taxon>Craniata</taxon>
        <taxon>Vertebrata</taxon>
        <taxon>Euteleostomi</taxon>
        <taxon>Actinopterygii</taxon>
        <taxon>Neopterygii</taxon>
        <taxon>Teleostei</taxon>
        <taxon>Neoteleostei</taxon>
        <taxon>Acanthomorphata</taxon>
        <taxon>Eupercaria</taxon>
        <taxon>Perciformes</taxon>
        <taxon>Cottioidei</taxon>
        <taxon>Cottales</taxon>
        <taxon>Liparidae</taxon>
        <taxon>Liparis</taxon>
    </lineage>
</organism>
<proteinExistence type="predicted"/>
<feature type="region of interest" description="Disordered" evidence="1">
    <location>
        <begin position="36"/>
        <end position="56"/>
    </location>
</feature>
<evidence type="ECO:0000313" key="2">
    <source>
        <dbReference type="EMBL" id="TNN21994.1"/>
    </source>
</evidence>
<keyword evidence="3" id="KW-1185">Reference proteome</keyword>
<comment type="caution">
    <text evidence="2">The sequence shown here is derived from an EMBL/GenBank/DDBJ whole genome shotgun (WGS) entry which is preliminary data.</text>
</comment>
<reference evidence="2 3" key="1">
    <citation type="submission" date="2019-03" db="EMBL/GenBank/DDBJ databases">
        <title>First draft genome of Liparis tanakae, snailfish: a comprehensive survey of snailfish specific genes.</title>
        <authorList>
            <person name="Kim W."/>
            <person name="Song I."/>
            <person name="Jeong J.-H."/>
            <person name="Kim D."/>
            <person name="Kim S."/>
            <person name="Ryu S."/>
            <person name="Song J.Y."/>
            <person name="Lee S.K."/>
        </authorList>
    </citation>
    <scope>NUCLEOTIDE SEQUENCE [LARGE SCALE GENOMIC DNA]</scope>
    <source>
        <tissue evidence="2">Muscle</tissue>
    </source>
</reference>
<gene>
    <name evidence="2" type="ORF">EYF80_067894</name>
</gene>
<sequence length="101" mass="10530">METRSPAPPPAVWGSEDSVASPLRRQIKGPFHEGAVVQPSWSRTKKLHPGVPPAPGRRSLRLLKIVSASIKTGVGVVGVVGVGSPGDGGKHAHTSALMWRG</sequence>
<feature type="compositionally biased region" description="Pro residues" evidence="1">
    <location>
        <begin position="1"/>
        <end position="11"/>
    </location>
</feature>
<dbReference type="EMBL" id="SRLO01024767">
    <property type="protein sequence ID" value="TNN21994.1"/>
    <property type="molecule type" value="Genomic_DNA"/>
</dbReference>
<evidence type="ECO:0000313" key="3">
    <source>
        <dbReference type="Proteomes" id="UP000314294"/>
    </source>
</evidence>
<feature type="region of interest" description="Disordered" evidence="1">
    <location>
        <begin position="1"/>
        <end position="20"/>
    </location>
</feature>
<accession>A0A4Z2DZP4</accession>
<protein>
    <submittedName>
        <fullName evidence="2">Uncharacterized protein</fullName>
    </submittedName>
</protein>